<dbReference type="GO" id="GO:0004497">
    <property type="term" value="F:monooxygenase activity"/>
    <property type="evidence" value="ECO:0007669"/>
    <property type="project" value="UniProtKB-KW"/>
</dbReference>
<keyword evidence="4 8" id="KW-1133">Transmembrane helix</keyword>
<evidence type="ECO:0000256" key="2">
    <source>
        <dbReference type="ARBA" id="ARBA00022692"/>
    </source>
</evidence>
<dbReference type="EMBL" id="JBAMMX010000016">
    <property type="protein sequence ID" value="KAK6924955.1"/>
    <property type="molecule type" value="Genomic_DNA"/>
</dbReference>
<evidence type="ECO:0000313" key="9">
    <source>
        <dbReference type="EMBL" id="KAK6924955.1"/>
    </source>
</evidence>
<keyword evidence="2 8" id="KW-0812">Transmembrane</keyword>
<dbReference type="InterPro" id="IPR036396">
    <property type="entry name" value="Cyt_P450_sf"/>
</dbReference>
<accession>A0AAN8UZS5</accession>
<evidence type="ECO:0000313" key="10">
    <source>
        <dbReference type="Proteomes" id="UP001370490"/>
    </source>
</evidence>
<keyword evidence="10" id="KW-1185">Reference proteome</keyword>
<evidence type="ECO:0000256" key="3">
    <source>
        <dbReference type="ARBA" id="ARBA00022723"/>
    </source>
</evidence>
<comment type="similarity">
    <text evidence="7">Belongs to the cytochrome P450 family.</text>
</comment>
<evidence type="ECO:0000256" key="4">
    <source>
        <dbReference type="ARBA" id="ARBA00022989"/>
    </source>
</evidence>
<dbReference type="GO" id="GO:0010268">
    <property type="term" value="P:brassinosteroid homeostasis"/>
    <property type="evidence" value="ECO:0007669"/>
    <property type="project" value="TreeGrafter"/>
</dbReference>
<keyword evidence="8" id="KW-0472">Membrane</keyword>
<keyword evidence="6 7" id="KW-0349">Heme</keyword>
<feature type="binding site" description="axial binding residue" evidence="6">
    <location>
        <position position="434"/>
    </location>
    <ligand>
        <name>heme</name>
        <dbReference type="ChEBI" id="CHEBI:30413"/>
    </ligand>
    <ligandPart>
        <name>Fe</name>
        <dbReference type="ChEBI" id="CHEBI:18248"/>
    </ligandPart>
</feature>
<dbReference type="InterPro" id="IPR001128">
    <property type="entry name" value="Cyt_P450"/>
</dbReference>
<dbReference type="PRINTS" id="PR00385">
    <property type="entry name" value="P450"/>
</dbReference>
<dbReference type="PRINTS" id="PR00463">
    <property type="entry name" value="EP450I"/>
</dbReference>
<dbReference type="InterPro" id="IPR002401">
    <property type="entry name" value="Cyt_P450_E_grp-I"/>
</dbReference>
<dbReference type="AlphaFoldDB" id="A0AAN8UZS5"/>
<keyword evidence="7" id="KW-0560">Oxidoreductase</keyword>
<organism evidence="9 10">
    <name type="scientific">Dillenia turbinata</name>
    <dbReference type="NCBI Taxonomy" id="194707"/>
    <lineage>
        <taxon>Eukaryota</taxon>
        <taxon>Viridiplantae</taxon>
        <taxon>Streptophyta</taxon>
        <taxon>Embryophyta</taxon>
        <taxon>Tracheophyta</taxon>
        <taxon>Spermatophyta</taxon>
        <taxon>Magnoliopsida</taxon>
        <taxon>eudicotyledons</taxon>
        <taxon>Gunneridae</taxon>
        <taxon>Pentapetalae</taxon>
        <taxon>Dilleniales</taxon>
        <taxon>Dilleniaceae</taxon>
        <taxon>Dillenia</taxon>
    </lineage>
</organism>
<dbReference type="PROSITE" id="PS00086">
    <property type="entry name" value="CYTOCHROME_P450"/>
    <property type="match status" value="1"/>
</dbReference>
<dbReference type="GO" id="GO:0016132">
    <property type="term" value="P:brassinosteroid biosynthetic process"/>
    <property type="evidence" value="ECO:0007669"/>
    <property type="project" value="TreeGrafter"/>
</dbReference>
<gene>
    <name evidence="9" type="ORF">RJ641_009281</name>
</gene>
<proteinExistence type="inferred from homology"/>
<keyword evidence="7" id="KW-0503">Monooxygenase</keyword>
<evidence type="ECO:0000256" key="5">
    <source>
        <dbReference type="ARBA" id="ARBA00023004"/>
    </source>
</evidence>
<evidence type="ECO:0000256" key="1">
    <source>
        <dbReference type="ARBA" id="ARBA00004167"/>
    </source>
</evidence>
<reference evidence="9 10" key="1">
    <citation type="submission" date="2023-12" db="EMBL/GenBank/DDBJ databases">
        <title>A high-quality genome assembly for Dillenia turbinata (Dilleniales).</title>
        <authorList>
            <person name="Chanderbali A."/>
        </authorList>
    </citation>
    <scope>NUCLEOTIDE SEQUENCE [LARGE SCALE GENOMIC DNA]</scope>
    <source>
        <strain evidence="9">LSX21</strain>
        <tissue evidence="9">Leaf</tissue>
    </source>
</reference>
<dbReference type="InterPro" id="IPR017972">
    <property type="entry name" value="Cyt_P450_CS"/>
</dbReference>
<comment type="subcellular location">
    <subcellularLocation>
        <location evidence="1">Membrane</location>
        <topology evidence="1">Single-pass membrane protein</topology>
    </subcellularLocation>
</comment>
<name>A0AAN8UZS5_9MAGN</name>
<dbReference type="Gene3D" id="1.10.630.10">
    <property type="entry name" value="Cytochrome P450"/>
    <property type="match status" value="1"/>
</dbReference>
<dbReference type="PANTHER" id="PTHR24286">
    <property type="entry name" value="CYTOCHROME P450 26"/>
    <property type="match status" value="1"/>
</dbReference>
<dbReference type="GO" id="GO:0016705">
    <property type="term" value="F:oxidoreductase activity, acting on paired donors, with incorporation or reduction of molecular oxygen"/>
    <property type="evidence" value="ECO:0007669"/>
    <property type="project" value="InterPro"/>
</dbReference>
<dbReference type="GO" id="GO:0016020">
    <property type="term" value="C:membrane"/>
    <property type="evidence" value="ECO:0007669"/>
    <property type="project" value="UniProtKB-SubCell"/>
</dbReference>
<protein>
    <submittedName>
        <fullName evidence="9">Cytochrome P450</fullName>
    </submittedName>
</protein>
<dbReference type="Pfam" id="PF00067">
    <property type="entry name" value="p450"/>
    <property type="match status" value="1"/>
</dbReference>
<dbReference type="GO" id="GO:0020037">
    <property type="term" value="F:heme binding"/>
    <property type="evidence" value="ECO:0007669"/>
    <property type="project" value="InterPro"/>
</dbReference>
<sequence>MDVQSVSSWTWVLGALPILLLLLWWWNELRYVVPLKASFRNGIKLPPGDMGFPFIGETLTFVWYFKILRRPDDFINAKRRRYGDGVGMYRTHLFGQPSIIGWTPVIHKFMLRSDAVFTHSWTPNDLVGRNSIVANYGQRHHRLKKFVTMAINRPNALRQVASLTQLRIASAFQEWAHKGTIVAFDEIRKMTLENVANQFVSLRPGPLLDTIGVEYKGLVGAFRAIPLNLPGTAYRCGLKSRKRLLEIFRKELEKKKNKHAKDGELGHDLMDGLMQTTDEDGKYLSDEEVVENIVGLLIAGYESTATSLTWAVYHLAKSPDILQRLREENINLRHKKNGELLTLDDVSELKYTNKVVEETIRIANLTPFINRSADEDVEYQGYTIPRGWKVLLWIRYLHTDPNNFDDPMSFNPDRWDNAAKAGTYMVFGGGSRICAGNNLSRLQIALFLHYLSVETFESKCQDELPASSKTGRWGQDFLQQNLEADVLLLNCKDLLSLLCFYLVVHNHDLNL</sequence>
<evidence type="ECO:0000256" key="7">
    <source>
        <dbReference type="RuleBase" id="RU000461"/>
    </source>
</evidence>
<dbReference type="SUPFAM" id="SSF48264">
    <property type="entry name" value="Cytochrome P450"/>
    <property type="match status" value="1"/>
</dbReference>
<comment type="cofactor">
    <cofactor evidence="6">
        <name>heme</name>
        <dbReference type="ChEBI" id="CHEBI:30413"/>
    </cofactor>
</comment>
<dbReference type="Proteomes" id="UP001370490">
    <property type="component" value="Unassembled WGS sequence"/>
</dbReference>
<keyword evidence="3 6" id="KW-0479">Metal-binding</keyword>
<feature type="transmembrane region" description="Helical" evidence="8">
    <location>
        <begin position="6"/>
        <end position="26"/>
    </location>
</feature>
<dbReference type="PANTHER" id="PTHR24286:SF12">
    <property type="entry name" value="CYTOCHROME P450 FAMILY PROTEIN, EXPRESSED"/>
    <property type="match status" value="1"/>
</dbReference>
<dbReference type="GO" id="GO:0016125">
    <property type="term" value="P:sterol metabolic process"/>
    <property type="evidence" value="ECO:0007669"/>
    <property type="project" value="TreeGrafter"/>
</dbReference>
<dbReference type="GO" id="GO:0005506">
    <property type="term" value="F:iron ion binding"/>
    <property type="evidence" value="ECO:0007669"/>
    <property type="project" value="InterPro"/>
</dbReference>
<keyword evidence="5 6" id="KW-0408">Iron</keyword>
<evidence type="ECO:0000256" key="8">
    <source>
        <dbReference type="SAM" id="Phobius"/>
    </source>
</evidence>
<evidence type="ECO:0000256" key="6">
    <source>
        <dbReference type="PIRSR" id="PIRSR602401-1"/>
    </source>
</evidence>
<comment type="caution">
    <text evidence="9">The sequence shown here is derived from an EMBL/GenBank/DDBJ whole genome shotgun (WGS) entry which is preliminary data.</text>
</comment>